<dbReference type="AlphaFoldDB" id="A0A4C1W5U6"/>
<comment type="caution">
    <text evidence="1">The sequence shown here is derived from an EMBL/GenBank/DDBJ whole genome shotgun (WGS) entry which is preliminary data.</text>
</comment>
<accession>A0A4C1W5U6</accession>
<keyword evidence="2" id="KW-1185">Reference proteome</keyword>
<evidence type="ECO:0000313" key="1">
    <source>
        <dbReference type="EMBL" id="GBP46290.1"/>
    </source>
</evidence>
<evidence type="ECO:0000313" key="2">
    <source>
        <dbReference type="Proteomes" id="UP000299102"/>
    </source>
</evidence>
<protein>
    <submittedName>
        <fullName evidence="1">Uncharacterized protein</fullName>
    </submittedName>
</protein>
<proteinExistence type="predicted"/>
<organism evidence="1 2">
    <name type="scientific">Eumeta variegata</name>
    <name type="common">Bagworm moth</name>
    <name type="synonym">Eumeta japonica</name>
    <dbReference type="NCBI Taxonomy" id="151549"/>
    <lineage>
        <taxon>Eukaryota</taxon>
        <taxon>Metazoa</taxon>
        <taxon>Ecdysozoa</taxon>
        <taxon>Arthropoda</taxon>
        <taxon>Hexapoda</taxon>
        <taxon>Insecta</taxon>
        <taxon>Pterygota</taxon>
        <taxon>Neoptera</taxon>
        <taxon>Endopterygota</taxon>
        <taxon>Lepidoptera</taxon>
        <taxon>Glossata</taxon>
        <taxon>Ditrysia</taxon>
        <taxon>Tineoidea</taxon>
        <taxon>Psychidae</taxon>
        <taxon>Oiketicinae</taxon>
        <taxon>Eumeta</taxon>
    </lineage>
</organism>
<dbReference type="EMBL" id="BGZK01000480">
    <property type="protein sequence ID" value="GBP46290.1"/>
    <property type="molecule type" value="Genomic_DNA"/>
</dbReference>
<name>A0A4C1W5U6_EUMVA</name>
<dbReference type="Proteomes" id="UP000299102">
    <property type="component" value="Unassembled WGS sequence"/>
</dbReference>
<reference evidence="1 2" key="1">
    <citation type="journal article" date="2019" name="Commun. Biol.">
        <title>The bagworm genome reveals a unique fibroin gene that provides high tensile strength.</title>
        <authorList>
            <person name="Kono N."/>
            <person name="Nakamura H."/>
            <person name="Ohtoshi R."/>
            <person name="Tomita M."/>
            <person name="Numata K."/>
            <person name="Arakawa K."/>
        </authorList>
    </citation>
    <scope>NUCLEOTIDE SEQUENCE [LARGE SCALE GENOMIC DNA]</scope>
</reference>
<sequence length="74" mass="7892">MGHGTQAVMGHQVVPRGTRACVVVKRSPARRRRSKATVGGVGDGTFCVSKKRSCPGRRTAVFSGPRPTKSRMAL</sequence>
<gene>
    <name evidence="1" type="ORF">EVAR_30421_1</name>
</gene>